<dbReference type="InterPro" id="IPR050484">
    <property type="entry name" value="Transf_Hexapept/Carb_Anhydrase"/>
</dbReference>
<name>A0A1M6FSC5_9FIRM</name>
<evidence type="ECO:0000313" key="2">
    <source>
        <dbReference type="Proteomes" id="UP000184536"/>
    </source>
</evidence>
<dbReference type="EMBL" id="FQZV01000012">
    <property type="protein sequence ID" value="SHJ00638.1"/>
    <property type="molecule type" value="Genomic_DNA"/>
</dbReference>
<sequence>MIQEFEGIQPKLDEKSYRADGSKVIGDVTMKEFSSIWYNTVVRGDVNRIEIGRYTNIQDNSVVHVADEHPTIVGDFVTVGHNAILHGCTIEDHCLIGMGATVLNGAVVGRGSIVAAGALVRENQIIPPNSLVVGMPGKVVKAIESMDSIHAQALKYKTLWTERYGILPDGGGERYGGEKII</sequence>
<dbReference type="STRING" id="1121919.SAMN02745975_01073"/>
<reference evidence="2" key="1">
    <citation type="submission" date="2016-11" db="EMBL/GenBank/DDBJ databases">
        <authorList>
            <person name="Varghese N."/>
            <person name="Submissions S."/>
        </authorList>
    </citation>
    <scope>NUCLEOTIDE SEQUENCE [LARGE SCALE GENOMIC DNA]</scope>
    <source>
        <strain evidence="2">DSM 17957</strain>
    </source>
</reference>
<dbReference type="Proteomes" id="UP000184536">
    <property type="component" value="Unassembled WGS sequence"/>
</dbReference>
<dbReference type="OrthoDB" id="9803036at2"/>
<dbReference type="Pfam" id="PF00132">
    <property type="entry name" value="Hexapep"/>
    <property type="match status" value="1"/>
</dbReference>
<dbReference type="InterPro" id="IPR001451">
    <property type="entry name" value="Hexapep"/>
</dbReference>
<dbReference type="Gene3D" id="2.160.10.10">
    <property type="entry name" value="Hexapeptide repeat proteins"/>
    <property type="match status" value="1"/>
</dbReference>
<keyword evidence="1" id="KW-0808">Transferase</keyword>
<dbReference type="PANTHER" id="PTHR13061:SF29">
    <property type="entry name" value="GAMMA CARBONIC ANHYDRASE-LIKE 1, MITOCHONDRIAL-RELATED"/>
    <property type="match status" value="1"/>
</dbReference>
<dbReference type="GO" id="GO:0016740">
    <property type="term" value="F:transferase activity"/>
    <property type="evidence" value="ECO:0007669"/>
    <property type="project" value="UniProtKB-KW"/>
</dbReference>
<gene>
    <name evidence="1" type="ORF">SAMN02745975_01073</name>
</gene>
<dbReference type="InterPro" id="IPR047324">
    <property type="entry name" value="LbH_gamma_CA-like"/>
</dbReference>
<dbReference type="RefSeq" id="WP_110940331.1">
    <property type="nucleotide sequence ID" value="NZ_FQZV01000012.1"/>
</dbReference>
<accession>A0A1M6FSC5</accession>
<dbReference type="InterPro" id="IPR011004">
    <property type="entry name" value="Trimer_LpxA-like_sf"/>
</dbReference>
<organism evidence="1 2">
    <name type="scientific">Geosporobacter subterraneus DSM 17957</name>
    <dbReference type="NCBI Taxonomy" id="1121919"/>
    <lineage>
        <taxon>Bacteria</taxon>
        <taxon>Bacillati</taxon>
        <taxon>Bacillota</taxon>
        <taxon>Clostridia</taxon>
        <taxon>Peptostreptococcales</taxon>
        <taxon>Thermotaleaceae</taxon>
        <taxon>Geosporobacter</taxon>
    </lineage>
</organism>
<dbReference type="PANTHER" id="PTHR13061">
    <property type="entry name" value="DYNACTIN SUBUNIT P25"/>
    <property type="match status" value="1"/>
</dbReference>
<keyword evidence="2" id="KW-1185">Reference proteome</keyword>
<dbReference type="CDD" id="cd04645">
    <property type="entry name" value="LbH_gamma_CA_like"/>
    <property type="match status" value="1"/>
</dbReference>
<protein>
    <submittedName>
        <fullName evidence="1">Carbonic anhydrase or acetyltransferase, isoleucine patch superfamily</fullName>
    </submittedName>
</protein>
<dbReference type="AlphaFoldDB" id="A0A1M6FSC5"/>
<evidence type="ECO:0000313" key="1">
    <source>
        <dbReference type="EMBL" id="SHJ00638.1"/>
    </source>
</evidence>
<dbReference type="SUPFAM" id="SSF51161">
    <property type="entry name" value="Trimeric LpxA-like enzymes"/>
    <property type="match status" value="1"/>
</dbReference>
<proteinExistence type="predicted"/>